<evidence type="ECO:0000256" key="1">
    <source>
        <dbReference type="SAM" id="MobiDB-lite"/>
    </source>
</evidence>
<dbReference type="Proteomes" id="UP000434172">
    <property type="component" value="Unassembled WGS sequence"/>
</dbReference>
<dbReference type="Gene3D" id="3.40.50.300">
    <property type="entry name" value="P-loop containing nucleotide triphosphate hydrolases"/>
    <property type="match status" value="1"/>
</dbReference>
<evidence type="ECO:0000259" key="2">
    <source>
        <dbReference type="Pfam" id="PF00350"/>
    </source>
</evidence>
<dbReference type="InterPro" id="IPR027417">
    <property type="entry name" value="P-loop_NTPase"/>
</dbReference>
<feature type="compositionally biased region" description="Polar residues" evidence="1">
    <location>
        <begin position="20"/>
        <end position="30"/>
    </location>
</feature>
<dbReference type="PANTHER" id="PTHR36681:SF3">
    <property type="entry name" value="NUCLEAR GTPASE, GERMINAL CENTER-ASSOCIATED, TANDEM DUPLICATE 3"/>
    <property type="match status" value="1"/>
</dbReference>
<feature type="compositionally biased region" description="Acidic residues" evidence="1">
    <location>
        <begin position="189"/>
        <end position="215"/>
    </location>
</feature>
<dbReference type="PANTHER" id="PTHR36681">
    <property type="entry name" value="NUCLEAR GTPASE, GERMINAL CENTER-ASSOCIATED, TANDEM DUPLICATE 3"/>
    <property type="match status" value="1"/>
</dbReference>
<feature type="region of interest" description="Disordered" evidence="1">
    <location>
        <begin position="1"/>
        <end position="30"/>
    </location>
</feature>
<evidence type="ECO:0000313" key="5">
    <source>
        <dbReference type="Proteomes" id="UP000434172"/>
    </source>
</evidence>
<dbReference type="AlphaFoldDB" id="A0A8H3ZLR0"/>
<comment type="caution">
    <text evidence="4">The sequence shown here is derived from an EMBL/GenBank/DDBJ whole genome shotgun (WGS) entry which is preliminary data.</text>
</comment>
<sequence>MPRAKSVKAEPGYAPPGHNASRNKQPSGNITFPVLDRLEHEKDPKVWEKHIDKALPILERLEPVCKNIAESTKLNMETRGVASNWVRQIATVRKRAVQTNKITIGVFGNTGDGKSSTINALLGEANLLPTNCMRACTACVTEISYNDDDDDENPFKAEIDFVSPDEWIREIKTFLDDVAAKNAAGYLNLDDEDDNEEVESNDSDEGQGEEDLGGDDTDRSVAKARAVYANMDNEVLLESSVHDLMRHPNVHGVLGMTQTFKAQKAEELREMIECYIDSTDKDDMDAVAYWPLVKAVRIFTKAEALSNGVTIADLPGTHDADAARSSMAREYMRSCAGIWIVAPIDRAVDNKAARDLMSDNFKCQLNLDGSFSSVTFICSKTDHINLNDAVKNLKRKLKPGVLNMWQKSLKQKPEIKNLENKIKKLQTKSRGTNSSANDSDQEQPRKRTKISELEECRKQLDNVKDDHYQLVENVRVACIDKRNELSRDTLRNYFTRVMKEARQQTTNRKQDAAKVRIDNKISNNLPVFCTSSHAYQSMEGLSDDATGDVPGFMEIEDTQIPQLQRHAQSLTEELRIAKHREVLVGICQILNSVSLWTQNQPGSSAALDRNTLSSILDKFDTEMSSITDDCIDNLWKSRHQLLKTMNVAAGHASEEAPTSVEGWFGIFHSTLKALFVRRGVWRTQNFNEKLLAPLSTRYLHKWADVFHEVIPSDLDEFLVKSWQELTLTHKNIMAQIGQDEDEGTQIGAPLQTQLKIHQEGFKRVKAEVMAKINNAQKLASRKPMQVVAEFMNPGYDNCLNEKGKGSMARMRNGLVDHVMLRKGEMFSSVVDTPVEILDEAVRGSAESMKSRNSEIGRAVRNDYMVALSKREESVRHEEAIFMKMMAGVLEIAEPLLR</sequence>
<feature type="domain" description="Dynamin N-terminal" evidence="2">
    <location>
        <begin position="104"/>
        <end position="357"/>
    </location>
</feature>
<feature type="compositionally biased region" description="Polar residues" evidence="1">
    <location>
        <begin position="428"/>
        <end position="438"/>
    </location>
</feature>
<name>A0A8H3ZLR0_9PEZI</name>
<organism evidence="4 5">
    <name type="scientific">Colletotrichum asianum</name>
    <dbReference type="NCBI Taxonomy" id="702518"/>
    <lineage>
        <taxon>Eukaryota</taxon>
        <taxon>Fungi</taxon>
        <taxon>Dikarya</taxon>
        <taxon>Ascomycota</taxon>
        <taxon>Pezizomycotina</taxon>
        <taxon>Sordariomycetes</taxon>
        <taxon>Hypocreomycetidae</taxon>
        <taxon>Glomerellales</taxon>
        <taxon>Glomerellaceae</taxon>
        <taxon>Colletotrichum</taxon>
        <taxon>Colletotrichum gloeosporioides species complex</taxon>
    </lineage>
</organism>
<evidence type="ECO:0000313" key="4">
    <source>
        <dbReference type="EMBL" id="KAF0320242.1"/>
    </source>
</evidence>
<accession>A0A8H3ZLR0</accession>
<proteinExistence type="predicted"/>
<evidence type="ECO:0000259" key="3">
    <source>
        <dbReference type="Pfam" id="PF24564"/>
    </source>
</evidence>
<dbReference type="Pfam" id="PF00350">
    <property type="entry name" value="Dynamin_N"/>
    <property type="match status" value="1"/>
</dbReference>
<dbReference type="Pfam" id="PF24564">
    <property type="entry name" value="DUF7605"/>
    <property type="match status" value="1"/>
</dbReference>
<keyword evidence="5" id="KW-1185">Reference proteome</keyword>
<dbReference type="SUPFAM" id="SSF52540">
    <property type="entry name" value="P-loop containing nucleoside triphosphate hydrolases"/>
    <property type="match status" value="1"/>
</dbReference>
<gene>
    <name evidence="4" type="ORF">GQ607_012504</name>
</gene>
<feature type="domain" description="DUF7605" evidence="3">
    <location>
        <begin position="653"/>
        <end position="818"/>
    </location>
</feature>
<dbReference type="InterPro" id="IPR056024">
    <property type="entry name" value="DUF7605"/>
</dbReference>
<dbReference type="EMBL" id="WOWK01000085">
    <property type="protein sequence ID" value="KAF0320242.1"/>
    <property type="molecule type" value="Genomic_DNA"/>
</dbReference>
<feature type="region of interest" description="Disordered" evidence="1">
    <location>
        <begin position="423"/>
        <end position="449"/>
    </location>
</feature>
<feature type="region of interest" description="Disordered" evidence="1">
    <location>
        <begin position="186"/>
        <end position="217"/>
    </location>
</feature>
<protein>
    <submittedName>
        <fullName evidence="4">Tat pathway signal sequence</fullName>
    </submittedName>
</protein>
<dbReference type="InterPro" id="IPR045063">
    <property type="entry name" value="Dynamin_N"/>
</dbReference>
<dbReference type="OrthoDB" id="3598281at2759"/>
<reference evidence="4 5" key="1">
    <citation type="submission" date="2019-12" db="EMBL/GenBank/DDBJ databases">
        <title>A genome sequence resource for the geographically widespread anthracnose pathogen Colletotrichum asianum.</title>
        <authorList>
            <person name="Meng Y."/>
        </authorList>
    </citation>
    <scope>NUCLEOTIDE SEQUENCE [LARGE SCALE GENOMIC DNA]</scope>
    <source>
        <strain evidence="4 5">ICMP 18580</strain>
    </source>
</reference>